<name>A0A4S2CZ94_STEMA</name>
<comment type="similarity">
    <text evidence="1">Belongs to the AB hydrolase superfamily. AB hydrolase 2 family.</text>
</comment>
<evidence type="ECO:0000313" key="4">
    <source>
        <dbReference type="EMBL" id="TGY33942.1"/>
    </source>
</evidence>
<evidence type="ECO:0000259" key="3">
    <source>
        <dbReference type="Pfam" id="PF02230"/>
    </source>
</evidence>
<dbReference type="Gene3D" id="3.40.50.1820">
    <property type="entry name" value="alpha/beta hydrolase"/>
    <property type="match status" value="1"/>
</dbReference>
<accession>A0A4S2CZ94</accession>
<comment type="caution">
    <text evidence="4">The sequence shown here is derived from an EMBL/GenBank/DDBJ whole genome shotgun (WGS) entry which is preliminary data.</text>
</comment>
<reference evidence="4 5" key="1">
    <citation type="submission" date="2019-04" db="EMBL/GenBank/DDBJ databases">
        <title>Microbes associate with the intestines of laboratory mice.</title>
        <authorList>
            <person name="Navarre W."/>
            <person name="Wong E."/>
            <person name="Huang K."/>
            <person name="Tropini C."/>
            <person name="Ng K."/>
            <person name="Yu B."/>
        </authorList>
    </citation>
    <scope>NUCLEOTIDE SEQUENCE [LARGE SCALE GENOMIC DNA]</scope>
    <source>
        <strain evidence="4 5">NM62_B4-13</strain>
    </source>
</reference>
<proteinExistence type="inferred from homology"/>
<dbReference type="InterPro" id="IPR050565">
    <property type="entry name" value="LYPA1-2/EST-like"/>
</dbReference>
<protein>
    <submittedName>
        <fullName evidence="4">Carboxylesterase</fullName>
    </submittedName>
</protein>
<dbReference type="AlphaFoldDB" id="A0A4S2CZ94"/>
<dbReference type="GO" id="GO:0016787">
    <property type="term" value="F:hydrolase activity"/>
    <property type="evidence" value="ECO:0007669"/>
    <property type="project" value="UniProtKB-KW"/>
</dbReference>
<dbReference type="InterPro" id="IPR003140">
    <property type="entry name" value="PLipase/COase/thioEstase"/>
</dbReference>
<dbReference type="PANTHER" id="PTHR10655">
    <property type="entry name" value="LYSOPHOSPHOLIPASE-RELATED"/>
    <property type="match status" value="1"/>
</dbReference>
<dbReference type="SUPFAM" id="SSF53474">
    <property type="entry name" value="alpha/beta-Hydrolases"/>
    <property type="match status" value="1"/>
</dbReference>
<dbReference type="Proteomes" id="UP000306631">
    <property type="component" value="Unassembled WGS sequence"/>
</dbReference>
<feature type="domain" description="Phospholipase/carboxylesterase/thioesterase" evidence="3">
    <location>
        <begin position="8"/>
        <end position="218"/>
    </location>
</feature>
<dbReference type="RefSeq" id="WP_136005257.1">
    <property type="nucleotide sequence ID" value="NZ_SRYW01000008.1"/>
</dbReference>
<evidence type="ECO:0000256" key="2">
    <source>
        <dbReference type="ARBA" id="ARBA00022801"/>
    </source>
</evidence>
<dbReference type="EMBL" id="SRYW01000008">
    <property type="protein sequence ID" value="TGY33942.1"/>
    <property type="molecule type" value="Genomic_DNA"/>
</dbReference>
<sequence>MQHRLETVINETGTDPQWAVLWLHGLGADGHDFAPIVPELLRPHWPAIRFVFPHAPVQPITINNGVPMRAWYDIVSMDFRSRADAAGVDASVLALDGLIEDEIARGIPAERILLAGFSQGGAIILSAALRRTRPLAGLIALSTYLPDPETAAAQRAPDGIRPPLFMAHGAQDPVIPQPIAAHTAQTLTALGFPLEWHSYPMAHQVCGDELQALGDWLDARFQAA</sequence>
<organism evidence="4 5">
    <name type="scientific">Stenotrophomonas maltophilia</name>
    <name type="common">Pseudomonas maltophilia</name>
    <name type="synonym">Xanthomonas maltophilia</name>
    <dbReference type="NCBI Taxonomy" id="40324"/>
    <lineage>
        <taxon>Bacteria</taxon>
        <taxon>Pseudomonadati</taxon>
        <taxon>Pseudomonadota</taxon>
        <taxon>Gammaproteobacteria</taxon>
        <taxon>Lysobacterales</taxon>
        <taxon>Lysobacteraceae</taxon>
        <taxon>Stenotrophomonas</taxon>
        <taxon>Stenotrophomonas maltophilia group</taxon>
    </lineage>
</organism>
<evidence type="ECO:0000313" key="5">
    <source>
        <dbReference type="Proteomes" id="UP000306631"/>
    </source>
</evidence>
<dbReference type="OrthoDB" id="9801763at2"/>
<gene>
    <name evidence="4" type="ORF">E5352_11240</name>
</gene>
<evidence type="ECO:0000256" key="1">
    <source>
        <dbReference type="ARBA" id="ARBA00006499"/>
    </source>
</evidence>
<dbReference type="InterPro" id="IPR029058">
    <property type="entry name" value="AB_hydrolase_fold"/>
</dbReference>
<dbReference type="PANTHER" id="PTHR10655:SF17">
    <property type="entry name" value="LYSOPHOSPHOLIPASE-LIKE PROTEIN 1"/>
    <property type="match status" value="1"/>
</dbReference>
<dbReference type="Pfam" id="PF02230">
    <property type="entry name" value="Abhydrolase_2"/>
    <property type="match status" value="1"/>
</dbReference>
<keyword evidence="2" id="KW-0378">Hydrolase</keyword>